<keyword evidence="5" id="KW-1185">Reference proteome</keyword>
<gene>
    <name evidence="4" type="ORF">GCM10011579_002840</name>
</gene>
<accession>A0A918CYC2</accession>
<dbReference type="Proteomes" id="UP000600365">
    <property type="component" value="Unassembled WGS sequence"/>
</dbReference>
<dbReference type="InterPro" id="IPR024079">
    <property type="entry name" value="MetalloPept_cat_dom_sf"/>
</dbReference>
<feature type="compositionally biased region" description="Basic and acidic residues" evidence="1">
    <location>
        <begin position="181"/>
        <end position="190"/>
    </location>
</feature>
<evidence type="ECO:0000256" key="2">
    <source>
        <dbReference type="SAM" id="SignalP"/>
    </source>
</evidence>
<dbReference type="SUPFAM" id="SSF55486">
    <property type="entry name" value="Metalloproteases ('zincins'), catalytic domain"/>
    <property type="match status" value="1"/>
</dbReference>
<dbReference type="Gene3D" id="3.40.390.10">
    <property type="entry name" value="Collagenase (Catalytic Domain)"/>
    <property type="match status" value="1"/>
</dbReference>
<comment type="caution">
    <text evidence="4">The sequence shown here is derived from an EMBL/GenBank/DDBJ whole genome shotgun (WGS) entry which is preliminary data.</text>
</comment>
<reference evidence="4 5" key="1">
    <citation type="journal article" date="2014" name="Int. J. Syst. Evol. Microbiol.">
        <title>Complete genome sequence of Corynebacterium casei LMG S-19264T (=DSM 44701T), isolated from a smear-ripened cheese.</title>
        <authorList>
            <consortium name="US DOE Joint Genome Institute (JGI-PGF)"/>
            <person name="Walter F."/>
            <person name="Albersmeier A."/>
            <person name="Kalinowski J."/>
            <person name="Ruckert C."/>
        </authorList>
    </citation>
    <scope>NUCLEOTIDE SEQUENCE [LARGE SCALE GENOMIC DNA]</scope>
    <source>
        <strain evidence="4 5">CGMCC 4.7111</strain>
    </source>
</reference>
<dbReference type="Pfam" id="PF18998">
    <property type="entry name" value="Flg_new_2"/>
    <property type="match status" value="1"/>
</dbReference>
<feature type="signal peptide" evidence="2">
    <location>
        <begin position="1"/>
        <end position="30"/>
    </location>
</feature>
<dbReference type="Pfam" id="PF13583">
    <property type="entry name" value="Reprolysin_4"/>
    <property type="match status" value="1"/>
</dbReference>
<evidence type="ECO:0000259" key="3">
    <source>
        <dbReference type="Pfam" id="PF18998"/>
    </source>
</evidence>
<dbReference type="AlphaFoldDB" id="A0A918CYC2"/>
<dbReference type="InterPro" id="IPR044060">
    <property type="entry name" value="Bacterial_rp_domain"/>
</dbReference>
<dbReference type="EMBL" id="BMMM01000001">
    <property type="protein sequence ID" value="GGN49274.1"/>
    <property type="molecule type" value="Genomic_DNA"/>
</dbReference>
<name>A0A918CYC2_9ACTN</name>
<feature type="chain" id="PRO_5038008372" description="Bacterial repeat domain-containing protein" evidence="2">
    <location>
        <begin position="31"/>
        <end position="514"/>
    </location>
</feature>
<evidence type="ECO:0000313" key="4">
    <source>
        <dbReference type="EMBL" id="GGN49274.1"/>
    </source>
</evidence>
<dbReference type="GO" id="GO:0008237">
    <property type="term" value="F:metallopeptidase activity"/>
    <property type="evidence" value="ECO:0007669"/>
    <property type="project" value="InterPro"/>
</dbReference>
<feature type="domain" description="Bacterial repeat" evidence="3">
    <location>
        <begin position="442"/>
        <end position="513"/>
    </location>
</feature>
<evidence type="ECO:0000256" key="1">
    <source>
        <dbReference type="SAM" id="MobiDB-lite"/>
    </source>
</evidence>
<feature type="region of interest" description="Disordered" evidence="1">
    <location>
        <begin position="165"/>
        <end position="191"/>
    </location>
</feature>
<evidence type="ECO:0000313" key="5">
    <source>
        <dbReference type="Proteomes" id="UP000600365"/>
    </source>
</evidence>
<keyword evidence="2" id="KW-0732">Signal</keyword>
<proteinExistence type="predicted"/>
<organism evidence="4 5">
    <name type="scientific">Streptomyces albiflavescens</name>
    <dbReference type="NCBI Taxonomy" id="1623582"/>
    <lineage>
        <taxon>Bacteria</taxon>
        <taxon>Bacillati</taxon>
        <taxon>Actinomycetota</taxon>
        <taxon>Actinomycetes</taxon>
        <taxon>Kitasatosporales</taxon>
        <taxon>Streptomycetaceae</taxon>
        <taxon>Streptomyces</taxon>
    </lineage>
</organism>
<protein>
    <recommendedName>
        <fullName evidence="3">Bacterial repeat domain-containing protein</fullName>
    </recommendedName>
</protein>
<sequence>MRRSLHTACAAASALLTAVPMAMTTTPALATTGSKEPWVVRSAVQRANAKEFASLCGEQKEGVPELRTFRLFRDTPSITAVRDYYRKDTDGTVYWDGHDPKHPENTVSLSIIGACKDKDKGKDKGGQVTLDGVIEIGTKDYLFTPIPKRPGEYCLEEIDTLLLPPSGQGADTVPGNIPRNAKKDTRKAPRADASNPVAIDIVVPYTPATVTELGGVTEVEARIRYGVSQMNKALAITNVPASVHVVHSYQTLPSGVTNEDVNTLLNKLNNPFDLNIGIPARAARETYGADLVALLASVPIQNSSGAADLPTTVNAQSSGYAYSVTSVLSVKDWDNLGHELGHNLGMNHDRATYISQGGTPAPGASNFGWITGDNAYHTLMAYNTPCRPNCKVINQYSNTINTTANGQALGNAQNNNAGQAQLATPFVANYRASKVTTRHNLTMSVSPAGGGTVTVSEFGPYDPGTQVTVTARPAAGYVFAGWEVDGVKQTDPTTQYQITMNQNRSIVALFNQAP</sequence>